<proteinExistence type="predicted"/>
<keyword evidence="4" id="KW-1185">Reference proteome</keyword>
<evidence type="ECO:0000256" key="1">
    <source>
        <dbReference type="SAM" id="SignalP"/>
    </source>
</evidence>
<dbReference type="Proteomes" id="UP000199315">
    <property type="component" value="Unassembled WGS sequence"/>
</dbReference>
<protein>
    <submittedName>
        <fullName evidence="3">NitT/TauT family transport system substrate-binding protein</fullName>
    </submittedName>
</protein>
<feature type="chain" id="PRO_5008921918" evidence="1">
    <location>
        <begin position="28"/>
        <end position="352"/>
    </location>
</feature>
<dbReference type="AlphaFoldDB" id="A0A1D3TYX4"/>
<dbReference type="PROSITE" id="PS51257">
    <property type="entry name" value="PROKAR_LIPOPROTEIN"/>
    <property type="match status" value="1"/>
</dbReference>
<gene>
    <name evidence="3" type="ORF">SAMN05421730_105312</name>
</gene>
<evidence type="ECO:0000259" key="2">
    <source>
        <dbReference type="Pfam" id="PF09084"/>
    </source>
</evidence>
<dbReference type="OrthoDB" id="9815602at2"/>
<dbReference type="PANTHER" id="PTHR30024">
    <property type="entry name" value="ALIPHATIC SULFONATES-BINDING PROTEIN-RELATED"/>
    <property type="match status" value="1"/>
</dbReference>
<accession>A0A1D3TYX4</accession>
<dbReference type="InterPro" id="IPR015168">
    <property type="entry name" value="SsuA/THI5"/>
</dbReference>
<dbReference type="RefSeq" id="WP_091236973.1">
    <property type="nucleotide sequence ID" value="NZ_FMKA01000053.1"/>
</dbReference>
<dbReference type="STRING" id="1619234.SAMN05421730_105312"/>
<feature type="domain" description="SsuA/THI5-like" evidence="2">
    <location>
        <begin position="68"/>
        <end position="271"/>
    </location>
</feature>
<name>A0A1D3TYX4_9FIRM</name>
<organism evidence="3 4">
    <name type="scientific">Anaerobium acetethylicum</name>
    <dbReference type="NCBI Taxonomy" id="1619234"/>
    <lineage>
        <taxon>Bacteria</taxon>
        <taxon>Bacillati</taxon>
        <taxon>Bacillota</taxon>
        <taxon>Clostridia</taxon>
        <taxon>Lachnospirales</taxon>
        <taxon>Lachnospiraceae</taxon>
        <taxon>Anaerobium</taxon>
    </lineage>
</organism>
<keyword evidence="1" id="KW-0732">Signal</keyword>
<dbReference type="Gene3D" id="3.40.190.10">
    <property type="entry name" value="Periplasmic binding protein-like II"/>
    <property type="match status" value="2"/>
</dbReference>
<dbReference type="EMBL" id="FMKA01000053">
    <property type="protein sequence ID" value="SCP99692.1"/>
    <property type="molecule type" value="Genomic_DNA"/>
</dbReference>
<reference evidence="3 4" key="1">
    <citation type="submission" date="2016-09" db="EMBL/GenBank/DDBJ databases">
        <authorList>
            <person name="Capua I."/>
            <person name="De Benedictis P."/>
            <person name="Joannis T."/>
            <person name="Lombin L.H."/>
            <person name="Cattoli G."/>
        </authorList>
    </citation>
    <scope>NUCLEOTIDE SEQUENCE [LARGE SCALE GENOMIC DNA]</scope>
    <source>
        <strain evidence="3 4">GluBS11</strain>
    </source>
</reference>
<feature type="signal peptide" evidence="1">
    <location>
        <begin position="1"/>
        <end position="27"/>
    </location>
</feature>
<evidence type="ECO:0000313" key="3">
    <source>
        <dbReference type="EMBL" id="SCP99692.1"/>
    </source>
</evidence>
<dbReference type="Pfam" id="PF09084">
    <property type="entry name" value="NMT1"/>
    <property type="match status" value="1"/>
</dbReference>
<sequence length="352" mass="37424">MKKALSVVLALAMSASMLIGCGSKDEAADTTAVKEETTEEAAGTEEPAVEEVTLNIGYMPNYASLCTVVAGMEKGYFEEQGIDVNLVEFADGPTIIAAMESGSIDIGYIGPGAHKLAIQGKADVFAISHYGNADEVIGNKDKGVATMADLKGKTIAMASGTSSETILDLTLADAGLTRDDVTIMDMDASAIVTAMISGSVDAAATWSPNTFAIKEELGNAAVMLSNNMTYVDISPSIASWICVPSYYDEKADIILRFTKGLYKAMDYRTDNLEEVAKWVAKTTALDEAAVLNQIHDGDWITADDVVASIKDGSMESYYKVQQDNFIKGGAVTEEVPVGDYVLFQNMLDAAEE</sequence>
<evidence type="ECO:0000313" key="4">
    <source>
        <dbReference type="Proteomes" id="UP000199315"/>
    </source>
</evidence>
<dbReference type="SUPFAM" id="SSF53850">
    <property type="entry name" value="Periplasmic binding protein-like II"/>
    <property type="match status" value="1"/>
</dbReference>